<dbReference type="PANTHER" id="PTHR38116">
    <property type="entry name" value="CHROMOSOME 7, WHOLE GENOME SHOTGUN SEQUENCE"/>
    <property type="match status" value="1"/>
</dbReference>
<name>A0ABR1UKP6_9PEZI</name>
<sequence>MGTATAPAKPPPKRKPPVRRDPERRRQQNMEAQKRYREKLRQRIGDLEAIAASVSPTSRVAVVGESNDAPSPRTPGAKTATNHAAGVGHGASCSTSSHVAAEEHLLGSGESRVSSPVPPAAETRAVGRKEKESPWTVISPQPNETPLSPDSWDSVVYLDPTLLVGHSPDSSDTGLAWMPASGCGCSSADDGLQRIVKHRGGARSFGLLDPYANRLRLETVCTLDAMFSLGTLLGIPSDRMCPPETQSPFFRPGLDGSSGADAISTVQKIFRTLKPDLRPGCEQVTVAHHPFIDCLPFPTLRRNLLVHRAHIDAEQLQFDVIEGLVCWGGAGISKRDSKDSTGCASTGTPWDVRSWEAKECFLRKYWTLLGGEDGELVRQSEWWRGIRGEEPLRIELMS</sequence>
<evidence type="ECO:0000313" key="3">
    <source>
        <dbReference type="EMBL" id="KAK8059485.1"/>
    </source>
</evidence>
<evidence type="ECO:0000259" key="2">
    <source>
        <dbReference type="PROSITE" id="PS00036"/>
    </source>
</evidence>
<comment type="caution">
    <text evidence="3">The sequence shown here is derived from an EMBL/GenBank/DDBJ whole genome shotgun (WGS) entry which is preliminary data.</text>
</comment>
<gene>
    <name evidence="3" type="ORF">PG996_009415</name>
</gene>
<protein>
    <recommendedName>
        <fullName evidence="2">BZIP domain-containing protein</fullName>
    </recommendedName>
</protein>
<dbReference type="Proteomes" id="UP001446871">
    <property type="component" value="Unassembled WGS sequence"/>
</dbReference>
<feature type="compositionally biased region" description="Basic and acidic residues" evidence="1">
    <location>
        <begin position="18"/>
        <end position="40"/>
    </location>
</feature>
<feature type="region of interest" description="Disordered" evidence="1">
    <location>
        <begin position="106"/>
        <end position="147"/>
    </location>
</feature>
<dbReference type="PANTHER" id="PTHR38116:SF5">
    <property type="entry name" value="BZIP DOMAIN-CONTAINING PROTEIN"/>
    <property type="match status" value="1"/>
</dbReference>
<accession>A0ABR1UKP6</accession>
<dbReference type="InterPro" id="IPR021833">
    <property type="entry name" value="DUF3425"/>
</dbReference>
<dbReference type="PROSITE" id="PS00036">
    <property type="entry name" value="BZIP_BASIC"/>
    <property type="match status" value="1"/>
</dbReference>
<organism evidence="3 4">
    <name type="scientific">Apiospora saccharicola</name>
    <dbReference type="NCBI Taxonomy" id="335842"/>
    <lineage>
        <taxon>Eukaryota</taxon>
        <taxon>Fungi</taxon>
        <taxon>Dikarya</taxon>
        <taxon>Ascomycota</taxon>
        <taxon>Pezizomycotina</taxon>
        <taxon>Sordariomycetes</taxon>
        <taxon>Xylariomycetidae</taxon>
        <taxon>Amphisphaeriales</taxon>
        <taxon>Apiosporaceae</taxon>
        <taxon>Apiospora</taxon>
    </lineage>
</organism>
<feature type="compositionally biased region" description="Polar residues" evidence="1">
    <location>
        <begin position="136"/>
        <end position="147"/>
    </location>
</feature>
<reference evidence="3 4" key="1">
    <citation type="submission" date="2023-01" db="EMBL/GenBank/DDBJ databases">
        <title>Analysis of 21 Apiospora genomes using comparative genomics revels a genus with tremendous synthesis potential of carbohydrate active enzymes and secondary metabolites.</title>
        <authorList>
            <person name="Sorensen T."/>
        </authorList>
    </citation>
    <scope>NUCLEOTIDE SEQUENCE [LARGE SCALE GENOMIC DNA]</scope>
    <source>
        <strain evidence="3 4">CBS 83171</strain>
    </source>
</reference>
<proteinExistence type="predicted"/>
<keyword evidence="4" id="KW-1185">Reference proteome</keyword>
<dbReference type="CDD" id="cd14688">
    <property type="entry name" value="bZIP_YAP"/>
    <property type="match status" value="1"/>
</dbReference>
<feature type="region of interest" description="Disordered" evidence="1">
    <location>
        <begin position="1"/>
        <end position="40"/>
    </location>
</feature>
<evidence type="ECO:0000313" key="4">
    <source>
        <dbReference type="Proteomes" id="UP001446871"/>
    </source>
</evidence>
<dbReference type="EMBL" id="JAQQWM010000006">
    <property type="protein sequence ID" value="KAK8059485.1"/>
    <property type="molecule type" value="Genomic_DNA"/>
</dbReference>
<feature type="region of interest" description="Disordered" evidence="1">
    <location>
        <begin position="56"/>
        <end position="94"/>
    </location>
</feature>
<evidence type="ECO:0000256" key="1">
    <source>
        <dbReference type="SAM" id="MobiDB-lite"/>
    </source>
</evidence>
<dbReference type="Pfam" id="PF11905">
    <property type="entry name" value="DUF3425"/>
    <property type="match status" value="1"/>
</dbReference>
<dbReference type="InterPro" id="IPR004827">
    <property type="entry name" value="bZIP"/>
</dbReference>
<feature type="domain" description="BZIP" evidence="2">
    <location>
        <begin position="24"/>
        <end position="39"/>
    </location>
</feature>